<dbReference type="EMBL" id="RWGY01000011">
    <property type="protein sequence ID" value="TVU32172.1"/>
    <property type="molecule type" value="Genomic_DNA"/>
</dbReference>
<proteinExistence type="predicted"/>
<reference evidence="1 2" key="1">
    <citation type="journal article" date="2019" name="Sci. Rep.">
        <title>A high-quality genome of Eragrostis curvula grass provides insights into Poaceae evolution and supports new strategies to enhance forage quality.</title>
        <authorList>
            <person name="Carballo J."/>
            <person name="Santos B.A.C.M."/>
            <person name="Zappacosta D."/>
            <person name="Garbus I."/>
            <person name="Selva J.P."/>
            <person name="Gallo C.A."/>
            <person name="Diaz A."/>
            <person name="Albertini E."/>
            <person name="Caccamo M."/>
            <person name="Echenique V."/>
        </authorList>
    </citation>
    <scope>NUCLEOTIDE SEQUENCE [LARGE SCALE GENOMIC DNA]</scope>
    <source>
        <strain evidence="2">cv. Victoria</strain>
        <tissue evidence="1">Leaf</tissue>
    </source>
</reference>
<protein>
    <submittedName>
        <fullName evidence="1">Uncharacterized protein</fullName>
    </submittedName>
</protein>
<organism evidence="1 2">
    <name type="scientific">Eragrostis curvula</name>
    <name type="common">weeping love grass</name>
    <dbReference type="NCBI Taxonomy" id="38414"/>
    <lineage>
        <taxon>Eukaryota</taxon>
        <taxon>Viridiplantae</taxon>
        <taxon>Streptophyta</taxon>
        <taxon>Embryophyta</taxon>
        <taxon>Tracheophyta</taxon>
        <taxon>Spermatophyta</taxon>
        <taxon>Magnoliopsida</taxon>
        <taxon>Liliopsida</taxon>
        <taxon>Poales</taxon>
        <taxon>Poaceae</taxon>
        <taxon>PACMAD clade</taxon>
        <taxon>Chloridoideae</taxon>
        <taxon>Eragrostideae</taxon>
        <taxon>Eragrostidinae</taxon>
        <taxon>Eragrostis</taxon>
    </lineage>
</organism>
<dbReference type="Proteomes" id="UP000324897">
    <property type="component" value="Chromosome 1"/>
</dbReference>
<evidence type="ECO:0000313" key="2">
    <source>
        <dbReference type="Proteomes" id="UP000324897"/>
    </source>
</evidence>
<dbReference type="AlphaFoldDB" id="A0A5J9V7J3"/>
<feature type="non-terminal residue" evidence="1">
    <location>
        <position position="1"/>
    </location>
</feature>
<keyword evidence="2" id="KW-1185">Reference proteome</keyword>
<gene>
    <name evidence="1" type="ORF">EJB05_23893</name>
</gene>
<dbReference type="OrthoDB" id="1657096at2759"/>
<dbReference type="Gramene" id="TVU32172">
    <property type="protein sequence ID" value="TVU32172"/>
    <property type="gene ID" value="EJB05_23893"/>
</dbReference>
<name>A0A5J9V7J3_9POAL</name>
<sequence>MSSSAHWPWLKKVKRIVGRRLRSGSLSAQDALRLLPGEEQLICCSSQMQSSGLGSVDTTDPIPNVTTNAVAELDVLPWRHAYYALLC</sequence>
<evidence type="ECO:0000313" key="1">
    <source>
        <dbReference type="EMBL" id="TVU32172.1"/>
    </source>
</evidence>
<accession>A0A5J9V7J3</accession>
<comment type="caution">
    <text evidence="1">The sequence shown here is derived from an EMBL/GenBank/DDBJ whole genome shotgun (WGS) entry which is preliminary data.</text>
</comment>